<dbReference type="PROSITE" id="PS50968">
    <property type="entry name" value="BIOTINYL_LIPOYL"/>
    <property type="match status" value="1"/>
</dbReference>
<dbReference type="GO" id="GO:0005737">
    <property type="term" value="C:cytoplasm"/>
    <property type="evidence" value="ECO:0007669"/>
    <property type="project" value="TreeGrafter"/>
</dbReference>
<keyword evidence="3 8" id="KW-0808">Transferase</keyword>
<evidence type="ECO:0000313" key="8">
    <source>
        <dbReference type="EMBL" id="MPM07005.1"/>
    </source>
</evidence>
<dbReference type="AlphaFoldDB" id="A0A644WSV7"/>
<organism evidence="8">
    <name type="scientific">bioreactor metagenome</name>
    <dbReference type="NCBI Taxonomy" id="1076179"/>
    <lineage>
        <taxon>unclassified sequences</taxon>
        <taxon>metagenomes</taxon>
        <taxon>ecological metagenomes</taxon>
    </lineage>
</organism>
<dbReference type="CDD" id="cd06849">
    <property type="entry name" value="lipoyl_domain"/>
    <property type="match status" value="1"/>
</dbReference>
<evidence type="ECO:0000256" key="1">
    <source>
        <dbReference type="ARBA" id="ARBA00001938"/>
    </source>
</evidence>
<dbReference type="EC" id="2.3.1.12" evidence="8"/>
<dbReference type="InterPro" id="IPR004167">
    <property type="entry name" value="PSBD"/>
</dbReference>
<accession>A0A644WSV7</accession>
<dbReference type="SUPFAM" id="SSF52777">
    <property type="entry name" value="CoA-dependent acyltransferases"/>
    <property type="match status" value="1"/>
</dbReference>
<dbReference type="Gene3D" id="2.40.50.100">
    <property type="match status" value="1"/>
</dbReference>
<dbReference type="GO" id="GO:0004742">
    <property type="term" value="F:dihydrolipoyllysine-residue acetyltransferase activity"/>
    <property type="evidence" value="ECO:0007669"/>
    <property type="project" value="UniProtKB-EC"/>
</dbReference>
<gene>
    <name evidence="8" type="primary">pdhC_14</name>
    <name evidence="8" type="ORF">SDC9_53309</name>
</gene>
<dbReference type="GO" id="GO:0031405">
    <property type="term" value="F:lipoic acid binding"/>
    <property type="evidence" value="ECO:0007669"/>
    <property type="project" value="TreeGrafter"/>
</dbReference>
<sequence>MRYIFNFPDIGEGLDEGTILEWYVAKGQEIKSGQPIVKMETDKVVADIPSPKSGLIVAIFGNVGETIHVGAPLVEIEIEGVFGPDAVAEAKTSVMMEPIEEGSAGVVGTIEVAAGNAFLPASDEGFSAPKTEIKRSQKVLATPVARALAKELEVDINSVSGTGPGGRVTKTDIQTYFEKNQEIKETMPYSAGVTGEAFTYEPLSQIRKTIARNMLNSKHSAAHMTVFEEVEISDLIWIREKYKKIFSEKNIRLTFLPFILKATVHALKQHRQLNSQMDMDNSRMIYKNFYNIGIAVDTNEGLVVPVIKDADKLSIFQIAQKISELADKAKERKLTLDEINDGTFTLTNYGSVGGIFGVPVINFPQAGILGIGRILEKPVVKEGQIVVGNVLPLSLTVDHRIVDGGEATRFLLQIMEYLKDPFSLMME</sequence>
<dbReference type="PANTHER" id="PTHR43178:SF5">
    <property type="entry name" value="LIPOAMIDE ACYLTRANSFERASE COMPONENT OF BRANCHED-CHAIN ALPHA-KETO ACID DEHYDROGENASE COMPLEX, MITOCHONDRIAL"/>
    <property type="match status" value="1"/>
</dbReference>
<evidence type="ECO:0000256" key="5">
    <source>
        <dbReference type="ARBA" id="ARBA00023315"/>
    </source>
</evidence>
<name>A0A644WSV7_9ZZZZ</name>
<dbReference type="SUPFAM" id="SSF47005">
    <property type="entry name" value="Peripheral subunit-binding domain of 2-oxo acid dehydrogenase complex"/>
    <property type="match status" value="1"/>
</dbReference>
<dbReference type="Gene3D" id="4.10.320.10">
    <property type="entry name" value="E3-binding domain"/>
    <property type="match status" value="1"/>
</dbReference>
<dbReference type="InterPro" id="IPR000089">
    <property type="entry name" value="Biotin_lipoyl"/>
</dbReference>
<evidence type="ECO:0000256" key="4">
    <source>
        <dbReference type="ARBA" id="ARBA00022823"/>
    </source>
</evidence>
<dbReference type="PANTHER" id="PTHR43178">
    <property type="entry name" value="DIHYDROLIPOAMIDE ACETYLTRANSFERASE COMPONENT OF PYRUVATE DEHYDROGENASE COMPLEX"/>
    <property type="match status" value="1"/>
</dbReference>
<evidence type="ECO:0000256" key="3">
    <source>
        <dbReference type="ARBA" id="ARBA00022679"/>
    </source>
</evidence>
<dbReference type="InterPro" id="IPR001078">
    <property type="entry name" value="2-oxoacid_DH_actylTfrase"/>
</dbReference>
<dbReference type="PROSITE" id="PS51826">
    <property type="entry name" value="PSBD"/>
    <property type="match status" value="1"/>
</dbReference>
<proteinExistence type="inferred from homology"/>
<reference evidence="8" key="1">
    <citation type="submission" date="2019-08" db="EMBL/GenBank/DDBJ databases">
        <authorList>
            <person name="Kucharzyk K."/>
            <person name="Murdoch R.W."/>
            <person name="Higgins S."/>
            <person name="Loffler F."/>
        </authorList>
    </citation>
    <scope>NUCLEOTIDE SEQUENCE</scope>
</reference>
<dbReference type="InterPro" id="IPR003016">
    <property type="entry name" value="2-oxoA_DH_lipoyl-BS"/>
</dbReference>
<dbReference type="InterPro" id="IPR050743">
    <property type="entry name" value="2-oxoacid_DH_E2_comp"/>
</dbReference>
<comment type="caution">
    <text evidence="8">The sequence shown here is derived from an EMBL/GenBank/DDBJ whole genome shotgun (WGS) entry which is preliminary data.</text>
</comment>
<dbReference type="Pfam" id="PF00198">
    <property type="entry name" value="2-oxoacid_dh"/>
    <property type="match status" value="1"/>
</dbReference>
<dbReference type="Pfam" id="PF00364">
    <property type="entry name" value="Biotin_lipoyl"/>
    <property type="match status" value="1"/>
</dbReference>
<evidence type="ECO:0000256" key="2">
    <source>
        <dbReference type="ARBA" id="ARBA00007317"/>
    </source>
</evidence>
<dbReference type="InterPro" id="IPR023213">
    <property type="entry name" value="CAT-like_dom_sf"/>
</dbReference>
<dbReference type="PROSITE" id="PS00189">
    <property type="entry name" value="LIPOYL"/>
    <property type="match status" value="1"/>
</dbReference>
<feature type="domain" description="Lipoyl-binding" evidence="6">
    <location>
        <begin position="2"/>
        <end position="77"/>
    </location>
</feature>
<dbReference type="EMBL" id="VSSQ01001289">
    <property type="protein sequence ID" value="MPM07005.1"/>
    <property type="molecule type" value="Genomic_DNA"/>
</dbReference>
<keyword evidence="8" id="KW-0670">Pyruvate</keyword>
<dbReference type="Gene3D" id="3.30.559.10">
    <property type="entry name" value="Chloramphenicol acetyltransferase-like domain"/>
    <property type="match status" value="1"/>
</dbReference>
<keyword evidence="5 8" id="KW-0012">Acyltransferase</keyword>
<comment type="cofactor">
    <cofactor evidence="1">
        <name>(R)-lipoate</name>
        <dbReference type="ChEBI" id="CHEBI:83088"/>
    </cofactor>
</comment>
<evidence type="ECO:0000259" key="6">
    <source>
        <dbReference type="PROSITE" id="PS50968"/>
    </source>
</evidence>
<dbReference type="SUPFAM" id="SSF51230">
    <property type="entry name" value="Single hybrid motif"/>
    <property type="match status" value="1"/>
</dbReference>
<dbReference type="FunFam" id="3.30.559.10:FF:000007">
    <property type="entry name" value="Dihydrolipoamide acetyltransferase component of pyruvate dehydrogenase complex"/>
    <property type="match status" value="1"/>
</dbReference>
<dbReference type="Pfam" id="PF02817">
    <property type="entry name" value="E3_binding"/>
    <property type="match status" value="1"/>
</dbReference>
<protein>
    <submittedName>
        <fullName evidence="8">Dihydrolipoyllysine-residue acetyltransferase component of pyruvate dehydrogenase complex</fullName>
        <ecNumber evidence="8">2.3.1.12</ecNumber>
    </submittedName>
</protein>
<evidence type="ECO:0000259" key="7">
    <source>
        <dbReference type="PROSITE" id="PS51826"/>
    </source>
</evidence>
<dbReference type="InterPro" id="IPR036625">
    <property type="entry name" value="E3-bd_dom_sf"/>
</dbReference>
<comment type="similarity">
    <text evidence="2">Belongs to the 2-oxoacid dehydrogenase family.</text>
</comment>
<feature type="domain" description="Peripheral subunit-binding (PSBD)" evidence="7">
    <location>
        <begin position="140"/>
        <end position="177"/>
    </location>
</feature>
<keyword evidence="4" id="KW-0450">Lipoyl</keyword>
<dbReference type="InterPro" id="IPR011053">
    <property type="entry name" value="Single_hybrid_motif"/>
</dbReference>